<accession>A0A5A7QNP3</accession>
<comment type="caution">
    <text evidence="2">The sequence shown here is derived from an EMBL/GenBank/DDBJ whole genome shotgun (WGS) entry which is preliminary data.</text>
</comment>
<dbReference type="AlphaFoldDB" id="A0A5A7QNP3"/>
<gene>
    <name evidence="2" type="ORF">STAS_23683</name>
</gene>
<feature type="region of interest" description="Disordered" evidence="1">
    <location>
        <begin position="45"/>
        <end position="73"/>
    </location>
</feature>
<proteinExistence type="predicted"/>
<evidence type="ECO:0000313" key="3">
    <source>
        <dbReference type="Proteomes" id="UP000325081"/>
    </source>
</evidence>
<protein>
    <submittedName>
        <fullName evidence="2">Cobyric acid synthase</fullName>
    </submittedName>
</protein>
<reference evidence="3" key="1">
    <citation type="journal article" date="2019" name="Curr. Biol.">
        <title>Genome Sequence of Striga asiatica Provides Insight into the Evolution of Plant Parasitism.</title>
        <authorList>
            <person name="Yoshida S."/>
            <person name="Kim S."/>
            <person name="Wafula E.K."/>
            <person name="Tanskanen J."/>
            <person name="Kim Y.M."/>
            <person name="Honaas L."/>
            <person name="Yang Z."/>
            <person name="Spallek T."/>
            <person name="Conn C.E."/>
            <person name="Ichihashi Y."/>
            <person name="Cheong K."/>
            <person name="Cui S."/>
            <person name="Der J.P."/>
            <person name="Gundlach H."/>
            <person name="Jiao Y."/>
            <person name="Hori C."/>
            <person name="Ishida J.K."/>
            <person name="Kasahara H."/>
            <person name="Kiba T."/>
            <person name="Kim M.S."/>
            <person name="Koo N."/>
            <person name="Laohavisit A."/>
            <person name="Lee Y.H."/>
            <person name="Lumba S."/>
            <person name="McCourt P."/>
            <person name="Mortimer J.C."/>
            <person name="Mutuku J.M."/>
            <person name="Nomura T."/>
            <person name="Sasaki-Sekimoto Y."/>
            <person name="Seto Y."/>
            <person name="Wang Y."/>
            <person name="Wakatake T."/>
            <person name="Sakakibara H."/>
            <person name="Demura T."/>
            <person name="Yamaguchi S."/>
            <person name="Yoneyama K."/>
            <person name="Manabe R.I."/>
            <person name="Nelson D.C."/>
            <person name="Schulman A.H."/>
            <person name="Timko M.P."/>
            <person name="dePamphilis C.W."/>
            <person name="Choi D."/>
            <person name="Shirasu K."/>
        </authorList>
    </citation>
    <scope>NUCLEOTIDE SEQUENCE [LARGE SCALE GENOMIC DNA]</scope>
    <source>
        <strain evidence="3">cv. UVA1</strain>
    </source>
</reference>
<dbReference type="Proteomes" id="UP000325081">
    <property type="component" value="Unassembled WGS sequence"/>
</dbReference>
<evidence type="ECO:0000256" key="1">
    <source>
        <dbReference type="SAM" id="MobiDB-lite"/>
    </source>
</evidence>
<name>A0A5A7QNP3_STRAF</name>
<organism evidence="2 3">
    <name type="scientific">Striga asiatica</name>
    <name type="common">Asiatic witchweed</name>
    <name type="synonym">Buchnera asiatica</name>
    <dbReference type="NCBI Taxonomy" id="4170"/>
    <lineage>
        <taxon>Eukaryota</taxon>
        <taxon>Viridiplantae</taxon>
        <taxon>Streptophyta</taxon>
        <taxon>Embryophyta</taxon>
        <taxon>Tracheophyta</taxon>
        <taxon>Spermatophyta</taxon>
        <taxon>Magnoliopsida</taxon>
        <taxon>eudicotyledons</taxon>
        <taxon>Gunneridae</taxon>
        <taxon>Pentapetalae</taxon>
        <taxon>asterids</taxon>
        <taxon>lamiids</taxon>
        <taxon>Lamiales</taxon>
        <taxon>Orobanchaceae</taxon>
        <taxon>Buchnereae</taxon>
        <taxon>Striga</taxon>
    </lineage>
</organism>
<keyword evidence="3" id="KW-1185">Reference proteome</keyword>
<evidence type="ECO:0000313" key="2">
    <source>
        <dbReference type="EMBL" id="GER46626.1"/>
    </source>
</evidence>
<dbReference type="EMBL" id="BKCP01007626">
    <property type="protein sequence ID" value="GER46626.1"/>
    <property type="molecule type" value="Genomic_DNA"/>
</dbReference>
<sequence>MSRRTNGLDKGHQENSLALSILHEASASGCNFMRACNSSPHKTELMQIPEKDSGHQKRLQSEDLQEGKKRTCSTKKPELMGERWWFQLQVLRHLWSVPLIFVCSMDQLIPGL</sequence>